<sequence length="48" mass="5976">MDKQQLLLLKQYQDRIDDLLKENKQLKRDYINVVRKMKKMRNKQKGEI</sequence>
<comment type="caution">
    <text evidence="2">The sequence shown here is derived from an EMBL/GenBank/DDBJ whole genome shotgun (WGS) entry which is preliminary data.</text>
</comment>
<evidence type="ECO:0000256" key="1">
    <source>
        <dbReference type="SAM" id="Coils"/>
    </source>
</evidence>
<keyword evidence="1" id="KW-0175">Coiled coil</keyword>
<evidence type="ECO:0000313" key="3">
    <source>
        <dbReference type="Proteomes" id="UP001284771"/>
    </source>
</evidence>
<organism evidence="2 3">
    <name type="scientific">Priestia flexa</name>
    <dbReference type="NCBI Taxonomy" id="86664"/>
    <lineage>
        <taxon>Bacteria</taxon>
        <taxon>Bacillati</taxon>
        <taxon>Bacillota</taxon>
        <taxon>Bacilli</taxon>
        <taxon>Bacillales</taxon>
        <taxon>Bacillaceae</taxon>
        <taxon>Priestia</taxon>
    </lineage>
</organism>
<dbReference type="RefSeq" id="WP_318757175.1">
    <property type="nucleotide sequence ID" value="NZ_JAWUZT010000005.1"/>
</dbReference>
<gene>
    <name evidence="2" type="ORF">RIB56_02955</name>
</gene>
<feature type="coiled-coil region" evidence="1">
    <location>
        <begin position="9"/>
        <end position="43"/>
    </location>
</feature>
<dbReference type="EMBL" id="JAWUZT010000005">
    <property type="protein sequence ID" value="MDW8515078.1"/>
    <property type="molecule type" value="Genomic_DNA"/>
</dbReference>
<dbReference type="Proteomes" id="UP001284771">
    <property type="component" value="Unassembled WGS sequence"/>
</dbReference>
<keyword evidence="3" id="KW-1185">Reference proteome</keyword>
<protein>
    <submittedName>
        <fullName evidence="2">Uncharacterized protein</fullName>
    </submittedName>
</protein>
<proteinExistence type="predicted"/>
<name>A0ABU4J260_9BACI</name>
<evidence type="ECO:0000313" key="2">
    <source>
        <dbReference type="EMBL" id="MDW8515078.1"/>
    </source>
</evidence>
<accession>A0ABU4J260</accession>
<reference evidence="3" key="1">
    <citation type="submission" date="2023-07" db="EMBL/GenBank/DDBJ databases">
        <title>Draft genomic sequences of Priestia flexa CCM isolated from the soil of an abandoned mine contaminated by free cyanide in the high Andean zone of Tacna, Peru.</title>
        <authorList>
            <person name="Caceda Quiroz C.J."/>
            <person name="Maraza Chooque G.J."/>
            <person name="Fora Quispe G.L."/>
            <person name="Carpio Mamani M."/>
        </authorList>
    </citation>
    <scope>NUCLEOTIDE SEQUENCE [LARGE SCALE GENOMIC DNA]</scope>
    <source>
        <strain evidence="3">CCM</strain>
    </source>
</reference>